<accession>A0A0D0BIY2</accession>
<dbReference type="GO" id="GO:0005634">
    <property type="term" value="C:nucleus"/>
    <property type="evidence" value="ECO:0007669"/>
    <property type="project" value="UniProtKB-UniRule"/>
</dbReference>
<dbReference type="GO" id="GO:0000978">
    <property type="term" value="F:RNA polymerase II cis-regulatory region sequence-specific DNA binding"/>
    <property type="evidence" value="ECO:0007669"/>
    <property type="project" value="TreeGrafter"/>
</dbReference>
<gene>
    <name evidence="6" type="ORF">GYMLUDRAFT_71519</name>
</gene>
<dbReference type="SUPFAM" id="SSF47095">
    <property type="entry name" value="HMG-box"/>
    <property type="match status" value="1"/>
</dbReference>
<feature type="compositionally biased region" description="Polar residues" evidence="4">
    <location>
        <begin position="169"/>
        <end position="180"/>
    </location>
</feature>
<keyword evidence="3" id="KW-0539">Nucleus</keyword>
<dbReference type="PROSITE" id="PS50118">
    <property type="entry name" value="HMG_BOX_2"/>
    <property type="match status" value="1"/>
</dbReference>
<feature type="region of interest" description="Disordered" evidence="4">
    <location>
        <begin position="1"/>
        <end position="20"/>
    </location>
</feature>
<evidence type="ECO:0000259" key="5">
    <source>
        <dbReference type="PROSITE" id="PS50118"/>
    </source>
</evidence>
<dbReference type="Pfam" id="PF00505">
    <property type="entry name" value="HMG_box"/>
    <property type="match status" value="1"/>
</dbReference>
<keyword evidence="2" id="KW-0804">Transcription</keyword>
<dbReference type="Gene3D" id="1.10.30.10">
    <property type="entry name" value="High mobility group box domain"/>
    <property type="match status" value="1"/>
</dbReference>
<reference evidence="6 7" key="1">
    <citation type="submission" date="2014-04" db="EMBL/GenBank/DDBJ databases">
        <title>Evolutionary Origins and Diversification of the Mycorrhizal Mutualists.</title>
        <authorList>
            <consortium name="DOE Joint Genome Institute"/>
            <consortium name="Mycorrhizal Genomics Consortium"/>
            <person name="Kohler A."/>
            <person name="Kuo A."/>
            <person name="Nagy L.G."/>
            <person name="Floudas D."/>
            <person name="Copeland A."/>
            <person name="Barry K.W."/>
            <person name="Cichocki N."/>
            <person name="Veneault-Fourrey C."/>
            <person name="LaButti K."/>
            <person name="Lindquist E.A."/>
            <person name="Lipzen A."/>
            <person name="Lundell T."/>
            <person name="Morin E."/>
            <person name="Murat C."/>
            <person name="Riley R."/>
            <person name="Ohm R."/>
            <person name="Sun H."/>
            <person name="Tunlid A."/>
            <person name="Henrissat B."/>
            <person name="Grigoriev I.V."/>
            <person name="Hibbett D.S."/>
            <person name="Martin F."/>
        </authorList>
    </citation>
    <scope>NUCLEOTIDE SEQUENCE [LARGE SCALE GENOMIC DNA]</scope>
    <source>
        <strain evidence="6 7">FD-317 M1</strain>
    </source>
</reference>
<dbReference type="InterPro" id="IPR050140">
    <property type="entry name" value="SRY-related_HMG-box_TF-like"/>
</dbReference>
<evidence type="ECO:0000313" key="7">
    <source>
        <dbReference type="Proteomes" id="UP000053593"/>
    </source>
</evidence>
<dbReference type="AlphaFoldDB" id="A0A0D0BIY2"/>
<feature type="region of interest" description="Disordered" evidence="4">
    <location>
        <begin position="79"/>
        <end position="118"/>
    </location>
</feature>
<evidence type="ECO:0000256" key="4">
    <source>
        <dbReference type="SAM" id="MobiDB-lite"/>
    </source>
</evidence>
<evidence type="ECO:0000256" key="3">
    <source>
        <dbReference type="PROSITE-ProRule" id="PRU00267"/>
    </source>
</evidence>
<dbReference type="OrthoDB" id="6247875at2759"/>
<dbReference type="EMBL" id="KN834762">
    <property type="protein sequence ID" value="KIK64075.1"/>
    <property type="molecule type" value="Genomic_DNA"/>
</dbReference>
<organism evidence="6 7">
    <name type="scientific">Collybiopsis luxurians FD-317 M1</name>
    <dbReference type="NCBI Taxonomy" id="944289"/>
    <lineage>
        <taxon>Eukaryota</taxon>
        <taxon>Fungi</taxon>
        <taxon>Dikarya</taxon>
        <taxon>Basidiomycota</taxon>
        <taxon>Agaricomycotina</taxon>
        <taxon>Agaricomycetes</taxon>
        <taxon>Agaricomycetidae</taxon>
        <taxon>Agaricales</taxon>
        <taxon>Marasmiineae</taxon>
        <taxon>Omphalotaceae</taxon>
        <taxon>Collybiopsis</taxon>
        <taxon>Collybiopsis luxurians</taxon>
    </lineage>
</organism>
<dbReference type="GO" id="GO:0030154">
    <property type="term" value="P:cell differentiation"/>
    <property type="evidence" value="ECO:0007669"/>
    <property type="project" value="TreeGrafter"/>
</dbReference>
<evidence type="ECO:0000313" key="6">
    <source>
        <dbReference type="EMBL" id="KIK64075.1"/>
    </source>
</evidence>
<dbReference type="InterPro" id="IPR009071">
    <property type="entry name" value="HMG_box_dom"/>
</dbReference>
<name>A0A0D0BIY2_9AGAR</name>
<protein>
    <recommendedName>
        <fullName evidence="5">HMG box domain-containing protein</fullName>
    </recommendedName>
</protein>
<dbReference type="GO" id="GO:0001228">
    <property type="term" value="F:DNA-binding transcription activator activity, RNA polymerase II-specific"/>
    <property type="evidence" value="ECO:0007669"/>
    <property type="project" value="TreeGrafter"/>
</dbReference>
<keyword evidence="7" id="KW-1185">Reference proteome</keyword>
<evidence type="ECO:0000256" key="1">
    <source>
        <dbReference type="ARBA" id="ARBA00023125"/>
    </source>
</evidence>
<feature type="domain" description="HMG box" evidence="5">
    <location>
        <begin position="17"/>
        <end position="85"/>
    </location>
</feature>
<dbReference type="PANTHER" id="PTHR10270">
    <property type="entry name" value="SOX TRANSCRIPTION FACTOR"/>
    <property type="match status" value="1"/>
</dbReference>
<dbReference type="InterPro" id="IPR036910">
    <property type="entry name" value="HMG_box_dom_sf"/>
</dbReference>
<dbReference type="CDD" id="cd01389">
    <property type="entry name" value="HMG-box_ROX1-like"/>
    <property type="match status" value="1"/>
</dbReference>
<feature type="region of interest" description="Disordered" evidence="4">
    <location>
        <begin position="168"/>
        <end position="187"/>
    </location>
</feature>
<dbReference type="Proteomes" id="UP000053593">
    <property type="component" value="Unassembled WGS sequence"/>
</dbReference>
<feature type="DNA-binding region" description="HMG box" evidence="3">
    <location>
        <begin position="17"/>
        <end position="85"/>
    </location>
</feature>
<evidence type="ECO:0000256" key="2">
    <source>
        <dbReference type="ARBA" id="ARBA00023163"/>
    </source>
</evidence>
<proteinExistence type="predicted"/>
<dbReference type="PANTHER" id="PTHR10270:SF161">
    <property type="entry name" value="SEX-DETERMINING REGION Y PROTEIN"/>
    <property type="match status" value="1"/>
</dbReference>
<sequence length="265" mass="29799">MGRSRKTTQKKQVSKKIPRPMNAFMLYRCHRQKILQSQRDHPKQAELSKEIGATWGTLSPRTRAPYFTLALSEAEKHRLAHPDYQYRPVQKKKKDAPAKKQPRRSNPPSLASGMPPQVDSFSSAYADSELHSSSFSIRPFGSNSFHQTVPAEEVIWGPWLNTEALGSSEVPQLQGQTQSYPRLGSVNPLSHHNYPNYTGAQYSYDEGYGPNHTCAQYSYDGGYGPNDTGAQYSYDGGYGQYNPGPSSMPLHAFHHQGAYYYQGYP</sequence>
<dbReference type="HOGENOM" id="CLU_1049925_0_0_1"/>
<keyword evidence="1 3" id="KW-0238">DNA-binding</keyword>
<feature type="compositionally biased region" description="Basic residues" evidence="4">
    <location>
        <begin position="1"/>
        <end position="18"/>
    </location>
</feature>
<dbReference type="SMART" id="SM00398">
    <property type="entry name" value="HMG"/>
    <property type="match status" value="1"/>
</dbReference>
<dbReference type="GO" id="GO:0000122">
    <property type="term" value="P:negative regulation of transcription by RNA polymerase II"/>
    <property type="evidence" value="ECO:0007669"/>
    <property type="project" value="TreeGrafter"/>
</dbReference>